<evidence type="ECO:0000256" key="1">
    <source>
        <dbReference type="ARBA" id="ARBA00006545"/>
    </source>
</evidence>
<dbReference type="Proteomes" id="UP001367508">
    <property type="component" value="Unassembled WGS sequence"/>
</dbReference>
<accession>A0AAN9KBP2</accession>
<evidence type="ECO:0000313" key="2">
    <source>
        <dbReference type="EMBL" id="KAK7313778.1"/>
    </source>
</evidence>
<keyword evidence="3" id="KW-1185">Reference proteome</keyword>
<dbReference type="GO" id="GO:0006623">
    <property type="term" value="P:protein targeting to vacuole"/>
    <property type="evidence" value="ECO:0007669"/>
    <property type="project" value="TreeGrafter"/>
</dbReference>
<dbReference type="InterPro" id="IPR026847">
    <property type="entry name" value="VPS13"/>
</dbReference>
<dbReference type="GO" id="GO:0045053">
    <property type="term" value="P:protein retention in Golgi apparatus"/>
    <property type="evidence" value="ECO:0007669"/>
    <property type="project" value="TreeGrafter"/>
</dbReference>
<dbReference type="PANTHER" id="PTHR16166">
    <property type="entry name" value="VACUOLAR PROTEIN SORTING-ASSOCIATED PROTEIN VPS13"/>
    <property type="match status" value="1"/>
</dbReference>
<comment type="caution">
    <text evidence="2">The sequence shown here is derived from an EMBL/GenBank/DDBJ whole genome shotgun (WGS) entry which is preliminary data.</text>
</comment>
<dbReference type="AlphaFoldDB" id="A0AAN9KBP2"/>
<evidence type="ECO:0000313" key="3">
    <source>
        <dbReference type="Proteomes" id="UP001367508"/>
    </source>
</evidence>
<proteinExistence type="inferred from homology"/>
<reference evidence="2 3" key="1">
    <citation type="submission" date="2024-01" db="EMBL/GenBank/DDBJ databases">
        <title>The genomes of 5 underutilized Papilionoideae crops provide insights into root nodulation and disease resistanc.</title>
        <authorList>
            <person name="Jiang F."/>
        </authorList>
    </citation>
    <scope>NUCLEOTIDE SEQUENCE [LARGE SCALE GENOMIC DNA]</scope>
    <source>
        <strain evidence="2">LVBAO_FW01</strain>
        <tissue evidence="2">Leaves</tissue>
    </source>
</reference>
<dbReference type="EMBL" id="JAYMYQ010000009">
    <property type="protein sequence ID" value="KAK7313778.1"/>
    <property type="molecule type" value="Genomic_DNA"/>
</dbReference>
<dbReference type="PANTHER" id="PTHR16166:SF93">
    <property type="entry name" value="INTERMEMBRANE LIPID TRANSFER PROTEIN VPS13"/>
    <property type="match status" value="1"/>
</dbReference>
<protein>
    <submittedName>
        <fullName evidence="2">Uncharacterized protein</fullName>
    </submittedName>
</protein>
<organism evidence="2 3">
    <name type="scientific">Canavalia gladiata</name>
    <name type="common">Sword bean</name>
    <name type="synonym">Dolichos gladiatus</name>
    <dbReference type="NCBI Taxonomy" id="3824"/>
    <lineage>
        <taxon>Eukaryota</taxon>
        <taxon>Viridiplantae</taxon>
        <taxon>Streptophyta</taxon>
        <taxon>Embryophyta</taxon>
        <taxon>Tracheophyta</taxon>
        <taxon>Spermatophyta</taxon>
        <taxon>Magnoliopsida</taxon>
        <taxon>eudicotyledons</taxon>
        <taxon>Gunneridae</taxon>
        <taxon>Pentapetalae</taxon>
        <taxon>rosids</taxon>
        <taxon>fabids</taxon>
        <taxon>Fabales</taxon>
        <taxon>Fabaceae</taxon>
        <taxon>Papilionoideae</taxon>
        <taxon>50 kb inversion clade</taxon>
        <taxon>NPAAA clade</taxon>
        <taxon>indigoferoid/millettioid clade</taxon>
        <taxon>Phaseoleae</taxon>
        <taxon>Canavalia</taxon>
    </lineage>
</organism>
<comment type="similarity">
    <text evidence="1">Belongs to the VPS13 family.</text>
</comment>
<name>A0AAN9KBP2_CANGL</name>
<sequence>MITEEVYSVSIMDFAVIHADEGDPGTSLHPWFTNWFRMDLGEGNLRGVYYRSSSRTDPQCWSIWKVENQACTFLARSDFKKPSSRLASIIGNSANPKTRKNINVELKMQYFSITSLDSLCGMMRLLFDTTITNVKLVTQGRLDVMNAVLISSVVVPTFNAQLGGGEPLTVTIESKLGYDIFVKKVEHDVDTVGKLQHSNCASIWIPPPSQASEQQRLFPQGTRTKCVKPVLSRINDQIEGRVKWNELFIFKVPRKASAKLEIEVTNLAAKAGKGEVAGALSFSYWTWCKYSKEDHFFTVHPNWCTKIVPTVRRKFPNPFQSEGITTVYPSPKGIPVTIHLLAFLKEGHRPVAILELGHELLFSNLNSP</sequence>
<gene>
    <name evidence="2" type="ORF">VNO77_38976</name>
</gene>